<dbReference type="CDD" id="cd06233">
    <property type="entry name" value="M14-like"/>
    <property type="match status" value="1"/>
</dbReference>
<dbReference type="Pfam" id="PF10994">
    <property type="entry name" value="DUF2817"/>
    <property type="match status" value="1"/>
</dbReference>
<dbReference type="EMBL" id="PDOF01000002">
    <property type="protein sequence ID" value="PYZ96365.1"/>
    <property type="molecule type" value="Genomic_DNA"/>
</dbReference>
<accession>A0A2W0HG52</accession>
<keyword evidence="2" id="KW-1185">Reference proteome</keyword>
<gene>
    <name evidence="1" type="ORF">CR205_11600</name>
</gene>
<evidence type="ECO:0008006" key="3">
    <source>
        <dbReference type="Google" id="ProtNLM"/>
    </source>
</evidence>
<dbReference type="AlphaFoldDB" id="A0A2W0HG52"/>
<dbReference type="Proteomes" id="UP000248066">
    <property type="component" value="Unassembled WGS sequence"/>
</dbReference>
<dbReference type="RefSeq" id="WP_110519980.1">
    <property type="nucleotide sequence ID" value="NZ_PDOF01000002.1"/>
</dbReference>
<protein>
    <recommendedName>
        <fullName evidence="3">DUF2817 domain-containing protein</fullName>
    </recommendedName>
</protein>
<comment type="caution">
    <text evidence="1">The sequence shown here is derived from an EMBL/GenBank/DDBJ whole genome shotgun (WGS) entry which is preliminary data.</text>
</comment>
<reference evidence="1 2" key="1">
    <citation type="submission" date="2017-10" db="EMBL/GenBank/DDBJ databases">
        <title>Bacillus sp. nov., a halophilic bacterium isolated from a Yangshapao Lake.</title>
        <authorList>
            <person name="Wang H."/>
        </authorList>
    </citation>
    <scope>NUCLEOTIDE SEQUENCE [LARGE SCALE GENOMIC DNA]</scope>
    <source>
        <strain evidence="1 2">YSP-3</strain>
    </source>
</reference>
<proteinExistence type="predicted"/>
<dbReference type="InterPro" id="IPR021259">
    <property type="entry name" value="DUF2817"/>
</dbReference>
<name>A0A2W0HG52_9BACI</name>
<dbReference type="SUPFAM" id="SSF53187">
    <property type="entry name" value="Zn-dependent exopeptidases"/>
    <property type="match status" value="1"/>
</dbReference>
<dbReference type="Gene3D" id="3.40.630.10">
    <property type="entry name" value="Zn peptidases"/>
    <property type="match status" value="1"/>
</dbReference>
<evidence type="ECO:0000313" key="2">
    <source>
        <dbReference type="Proteomes" id="UP000248066"/>
    </source>
</evidence>
<evidence type="ECO:0000313" key="1">
    <source>
        <dbReference type="EMBL" id="PYZ96365.1"/>
    </source>
</evidence>
<organism evidence="1 2">
    <name type="scientific">Alteribacter lacisalsi</name>
    <dbReference type="NCBI Taxonomy" id="2045244"/>
    <lineage>
        <taxon>Bacteria</taxon>
        <taxon>Bacillati</taxon>
        <taxon>Bacillota</taxon>
        <taxon>Bacilli</taxon>
        <taxon>Bacillales</taxon>
        <taxon>Bacillaceae</taxon>
        <taxon>Alteribacter</taxon>
    </lineage>
</organism>
<dbReference type="OrthoDB" id="4014363at2"/>
<sequence>MRENRYFSHTYEESRAGFREKLGEVRKYWPDAGLETYHIGSREDDNTTDIIAADALEESKDLIIITTGEHGVEGFAGSAFLQLFIEEYLPRINHKTTGIRLVHAVNPWGMRNFRRVTESNIDLNRNYIEDWGEFTGSVEQKYTREKELFVPAEPLENIKSCKEELHARLNEAFSTEELAEFKDTPSGQHEYKTGVFYGGKDWDEPARELKTRYFNWVRDYDHPMHLDIHSGGGPKDELTIIFNEADRRSEARLQEDLSYSNVMKSSTEDIYGDSNLYLQKALQEEFPDKKTMVCLFEFGTIGESVDDLIFCTRTMINENGLYFQGARKEEVREEVNRDFARLFNPSKEEWRKQVINKGREGLEAVLRSENIRI</sequence>